<dbReference type="Proteomes" id="UP001056588">
    <property type="component" value="Chromosome"/>
</dbReference>
<dbReference type="RefSeq" id="WP_099091132.1">
    <property type="nucleotide sequence ID" value="NZ_CP093217.1"/>
</dbReference>
<evidence type="ECO:0000313" key="3">
    <source>
        <dbReference type="Proteomes" id="UP000223828"/>
    </source>
</evidence>
<accession>A0A2C6U4I5</accession>
<dbReference type="EMBL" id="CP093217">
    <property type="protein sequence ID" value="UQW81400.1"/>
    <property type="molecule type" value="Genomic_DNA"/>
</dbReference>
<dbReference type="AlphaFoldDB" id="A0A2C6U4I5"/>
<sequence length="104" mass="12305">MRENNRVLKLVESADLGSKIQSCIDYLGREIEYLEETREWAIKNNEFRLQQEINNAWKSQYITLSILKSIREDSELMNDELVMIVKKEQEKASFENFGERSDNA</sequence>
<dbReference type="OrthoDB" id="9917956at2"/>
<name>A0A2C6U4I5_9STAP</name>
<reference evidence="1" key="1">
    <citation type="journal article" date="2017" name="Appl. Environ. Microbiol.">
        <title>Staphylococcus edaphicus sp. nov., isolated in Antarctica, harbours mecC gene and genomic islands with suspected role in adaptation to extreme environment.</title>
        <authorList>
            <person name="Pantucek R."/>
            <person name="Sedlacek I."/>
            <person name="Indrakova A."/>
            <person name="Vrbovska V."/>
            <person name="Maslanova I."/>
            <person name="Kovarovic V."/>
            <person name="Svec P."/>
            <person name="Kralova S."/>
            <person name="Kristofova L."/>
            <person name="Keklakova J."/>
            <person name="Petras P."/>
            <person name="Doskar J."/>
        </authorList>
    </citation>
    <scope>NUCLEOTIDE SEQUENCE</scope>
    <source>
        <strain evidence="1">CCM 8730</strain>
    </source>
</reference>
<reference evidence="3" key="2">
    <citation type="submission" date="2017-10" db="EMBL/GenBank/DDBJ databases">
        <title>Staphylococcus edaphicus sp. nov., isolated in Antarctica, harbouring mecC gene and genomic islands essential in adaptation to extreme environment.</title>
        <authorList>
            <person name="Pantucek R."/>
            <person name="Sedlacek I."/>
            <person name="Indrakova A."/>
            <person name="Vrbovska V."/>
            <person name="Maslanova I."/>
            <person name="Kovarovic V."/>
            <person name="Svec P."/>
            <person name="Kralova S."/>
            <person name="Kristofova L."/>
            <person name="Keklakova J."/>
            <person name="Petras P."/>
            <person name="Doskar J."/>
        </authorList>
    </citation>
    <scope>NUCLEOTIDE SEQUENCE [LARGE SCALE GENOMIC DNA]</scope>
    <source>
        <strain evidence="3">CCM 5085</strain>
    </source>
</reference>
<keyword evidence="4" id="KW-1185">Reference proteome</keyword>
<dbReference type="EMBL" id="MRZN01000024">
    <property type="protein sequence ID" value="PHK48782.1"/>
    <property type="molecule type" value="Genomic_DNA"/>
</dbReference>
<evidence type="ECO:0000313" key="4">
    <source>
        <dbReference type="Proteomes" id="UP001056588"/>
    </source>
</evidence>
<dbReference type="Proteomes" id="UP000223828">
    <property type="component" value="Unassembled WGS sequence"/>
</dbReference>
<gene>
    <name evidence="1" type="ORF">BTJ66_11730</name>
    <name evidence="2" type="ORF">MNY58_12715</name>
</gene>
<reference evidence="2" key="4">
    <citation type="submission" date="2022-03" db="EMBL/GenBank/DDBJ databases">
        <title>Complete Genome Sequence of Staphylococcus edaphicus strain CCM 8731.</title>
        <authorList>
            <person name="Rimmer C.O."/>
            <person name="Thomas J.C."/>
        </authorList>
    </citation>
    <scope>NUCLEOTIDE SEQUENCE</scope>
    <source>
        <strain evidence="2">CCM 8731</strain>
    </source>
</reference>
<protein>
    <submittedName>
        <fullName evidence="1">Uncharacterized protein</fullName>
    </submittedName>
</protein>
<organism evidence="1 3">
    <name type="scientific">Staphylococcus edaphicus</name>
    <dbReference type="NCBI Taxonomy" id="1955013"/>
    <lineage>
        <taxon>Bacteria</taxon>
        <taxon>Bacillati</taxon>
        <taxon>Bacillota</taxon>
        <taxon>Bacilli</taxon>
        <taxon>Bacillales</taxon>
        <taxon>Staphylococcaceae</taxon>
        <taxon>Staphylococcus</taxon>
    </lineage>
</organism>
<proteinExistence type="predicted"/>
<evidence type="ECO:0000313" key="1">
    <source>
        <dbReference type="EMBL" id="PHK48782.1"/>
    </source>
</evidence>
<evidence type="ECO:0000313" key="2">
    <source>
        <dbReference type="EMBL" id="UQW81400.1"/>
    </source>
</evidence>
<reference evidence="1" key="3">
    <citation type="submission" date="2017-10" db="EMBL/GenBank/DDBJ databases">
        <authorList>
            <person name="Vrbovska V."/>
            <person name="Kovarovic V."/>
            <person name="Indrakova A."/>
        </authorList>
    </citation>
    <scope>NUCLEOTIDE SEQUENCE</scope>
    <source>
        <strain evidence="1">CCM 8730</strain>
    </source>
</reference>